<accession>X6LTY1</accession>
<dbReference type="EMBL" id="ASPP01028894">
    <property type="protein sequence ID" value="ETO04826.1"/>
    <property type="molecule type" value="Genomic_DNA"/>
</dbReference>
<organism evidence="1 2">
    <name type="scientific">Reticulomyxa filosa</name>
    <dbReference type="NCBI Taxonomy" id="46433"/>
    <lineage>
        <taxon>Eukaryota</taxon>
        <taxon>Sar</taxon>
        <taxon>Rhizaria</taxon>
        <taxon>Retaria</taxon>
        <taxon>Foraminifera</taxon>
        <taxon>Monothalamids</taxon>
        <taxon>Reticulomyxidae</taxon>
        <taxon>Reticulomyxa</taxon>
    </lineage>
</organism>
<evidence type="ECO:0000313" key="1">
    <source>
        <dbReference type="EMBL" id="ETO04826.1"/>
    </source>
</evidence>
<keyword evidence="2" id="KW-1185">Reference proteome</keyword>
<dbReference type="AlphaFoldDB" id="X6LTY1"/>
<gene>
    <name evidence="1" type="ORF">RFI_32571</name>
</gene>
<evidence type="ECO:0000313" key="2">
    <source>
        <dbReference type="Proteomes" id="UP000023152"/>
    </source>
</evidence>
<comment type="caution">
    <text evidence="1">The sequence shown here is derived from an EMBL/GenBank/DDBJ whole genome shotgun (WGS) entry which is preliminary data.</text>
</comment>
<sequence>MLTRKKSAVITAKQLLVTSALEKFFFKTVTTFEKQKEKNKNKNNSQKSLFKHYSKKFLKISVKLLILNFDFEEALFDLSDRHSQSMTDITRSRTQENPSSQFSNNTNVDQLMEAAKKSLGTVVDVQTCTRILRHNWIENMRDLRLLHKEGSLGEMRTIAGAVIQWLASECSKEFADEDIGGDIS</sequence>
<name>X6LTY1_RETFI</name>
<protein>
    <submittedName>
        <fullName evidence="1">Uncharacterized protein</fullName>
    </submittedName>
</protein>
<dbReference type="Proteomes" id="UP000023152">
    <property type="component" value="Unassembled WGS sequence"/>
</dbReference>
<reference evidence="1 2" key="1">
    <citation type="journal article" date="2013" name="Curr. Biol.">
        <title>The Genome of the Foraminiferan Reticulomyxa filosa.</title>
        <authorList>
            <person name="Glockner G."/>
            <person name="Hulsmann N."/>
            <person name="Schleicher M."/>
            <person name="Noegel A.A."/>
            <person name="Eichinger L."/>
            <person name="Gallinger C."/>
            <person name="Pawlowski J."/>
            <person name="Sierra R."/>
            <person name="Euteneuer U."/>
            <person name="Pillet L."/>
            <person name="Moustafa A."/>
            <person name="Platzer M."/>
            <person name="Groth M."/>
            <person name="Szafranski K."/>
            <person name="Schliwa M."/>
        </authorList>
    </citation>
    <scope>NUCLEOTIDE SEQUENCE [LARGE SCALE GENOMIC DNA]</scope>
</reference>
<proteinExistence type="predicted"/>